<dbReference type="HOGENOM" id="CLU_2424483_0_0_10"/>
<reference evidence="1 2" key="1">
    <citation type="submission" date="2013-10" db="EMBL/GenBank/DDBJ databases">
        <title>The Genome Sequence of Prevotella nigrescens CC14M.</title>
        <authorList>
            <consortium name="The Broad Institute Genomics Platform"/>
            <person name="Earl A."/>
            <person name="Allen-Vercoe E."/>
            <person name="Daigneault M."/>
            <person name="Young S.K."/>
            <person name="Zeng Q."/>
            <person name="Gargeya S."/>
            <person name="Fitzgerald M."/>
            <person name="Abouelleil A."/>
            <person name="Alvarado L."/>
            <person name="Chapman S.B."/>
            <person name="Gainer-Dewar J."/>
            <person name="Goldberg J."/>
            <person name="Griggs A."/>
            <person name="Gujja S."/>
            <person name="Hansen M."/>
            <person name="Howarth C."/>
            <person name="Imamovic A."/>
            <person name="Ireland A."/>
            <person name="Larimer J."/>
            <person name="McCowan C."/>
            <person name="Murphy C."/>
            <person name="Pearson M."/>
            <person name="Poon T.W."/>
            <person name="Priest M."/>
            <person name="Roberts A."/>
            <person name="Saif S."/>
            <person name="Shea T."/>
            <person name="Sykes S."/>
            <person name="Wortman J."/>
            <person name="Nusbaum C."/>
            <person name="Birren B."/>
        </authorList>
    </citation>
    <scope>NUCLEOTIDE SEQUENCE [LARGE SCALE GENOMIC DNA]</scope>
    <source>
        <strain evidence="1 2">CC14M</strain>
    </source>
</reference>
<comment type="caution">
    <text evidence="1">The sequence shown here is derived from an EMBL/GenBank/DDBJ whole genome shotgun (WGS) entry which is preliminary data.</text>
</comment>
<gene>
    <name evidence="1" type="ORF">HMPREF1173_00030</name>
</gene>
<evidence type="ECO:0000313" key="2">
    <source>
        <dbReference type="Proteomes" id="UP000018727"/>
    </source>
</evidence>
<organism evidence="1 2">
    <name type="scientific">Prevotella nigrescens CC14M</name>
    <dbReference type="NCBI Taxonomy" id="1073366"/>
    <lineage>
        <taxon>Bacteria</taxon>
        <taxon>Pseudomonadati</taxon>
        <taxon>Bacteroidota</taxon>
        <taxon>Bacteroidia</taxon>
        <taxon>Bacteroidales</taxon>
        <taxon>Prevotellaceae</taxon>
        <taxon>Prevotella</taxon>
    </lineage>
</organism>
<protein>
    <submittedName>
        <fullName evidence="1">Uncharacterized protein</fullName>
    </submittedName>
</protein>
<accession>V8CR35</accession>
<proteinExistence type="predicted"/>
<keyword evidence="2" id="KW-1185">Reference proteome</keyword>
<evidence type="ECO:0000313" key="1">
    <source>
        <dbReference type="EMBL" id="ETD29848.1"/>
    </source>
</evidence>
<dbReference type="EMBL" id="AZJH01000001">
    <property type="protein sequence ID" value="ETD29848.1"/>
    <property type="molecule type" value="Genomic_DNA"/>
</dbReference>
<dbReference type="AlphaFoldDB" id="V8CR35"/>
<sequence length="91" mass="10526">MWIILNMNMIFFQHEIKQSVMIIDKPGTQASNILIRQMPNAQIYCKTLIMLAAKHMQAVRYGCNDQGLLQHTAEVQMQGIYKVHHLRTNAT</sequence>
<name>V8CR35_9BACT</name>
<dbReference type="Proteomes" id="UP000018727">
    <property type="component" value="Unassembled WGS sequence"/>
</dbReference>